<organism evidence="1 2">
    <name type="scientific">Fusarium austroafricanum</name>
    <dbReference type="NCBI Taxonomy" id="2364996"/>
    <lineage>
        <taxon>Eukaryota</taxon>
        <taxon>Fungi</taxon>
        <taxon>Dikarya</taxon>
        <taxon>Ascomycota</taxon>
        <taxon>Pezizomycotina</taxon>
        <taxon>Sordariomycetes</taxon>
        <taxon>Hypocreomycetidae</taxon>
        <taxon>Hypocreales</taxon>
        <taxon>Nectriaceae</taxon>
        <taxon>Fusarium</taxon>
        <taxon>Fusarium concolor species complex</taxon>
    </lineage>
</organism>
<keyword evidence="2" id="KW-1185">Reference proteome</keyword>
<dbReference type="EMBL" id="JAADJG010000339">
    <property type="protein sequence ID" value="KAF4448447.1"/>
    <property type="molecule type" value="Genomic_DNA"/>
</dbReference>
<proteinExistence type="predicted"/>
<dbReference type="Proteomes" id="UP000605986">
    <property type="component" value="Unassembled WGS sequence"/>
</dbReference>
<gene>
    <name evidence="1" type="ORF">F53441_8143</name>
</gene>
<reference evidence="1" key="1">
    <citation type="submission" date="2020-01" db="EMBL/GenBank/DDBJ databases">
        <title>Identification and distribution of gene clusters putatively required for synthesis of sphingolipid metabolism inhibitors in phylogenetically diverse species of the filamentous fungus Fusarium.</title>
        <authorList>
            <person name="Kim H.-S."/>
            <person name="Busman M."/>
            <person name="Brown D.W."/>
            <person name="Divon H."/>
            <person name="Uhlig S."/>
            <person name="Proctor R.H."/>
        </authorList>
    </citation>
    <scope>NUCLEOTIDE SEQUENCE</scope>
    <source>
        <strain evidence="1">NRRL 53441</strain>
    </source>
</reference>
<evidence type="ECO:0000313" key="2">
    <source>
        <dbReference type="Proteomes" id="UP000605986"/>
    </source>
</evidence>
<evidence type="ECO:0000313" key="1">
    <source>
        <dbReference type="EMBL" id="KAF4448447.1"/>
    </source>
</evidence>
<comment type="caution">
    <text evidence="1">The sequence shown here is derived from an EMBL/GenBank/DDBJ whole genome shotgun (WGS) entry which is preliminary data.</text>
</comment>
<sequence>MSSLPTGYLVFSNQIRRFEHGSGEHFVFTKPASQRLAQRVLNDGARAIDLVGRGAARELAHLGSSTRGTNFEAARVGQIHDRSSFNNGITDEYTEAPGTDIWEARLISDLISEQEHPIQVSPGVY</sequence>
<protein>
    <submittedName>
        <fullName evidence="1">Uncharacterized protein</fullName>
    </submittedName>
</protein>
<dbReference type="AlphaFoldDB" id="A0A8H4KC01"/>
<name>A0A8H4KC01_9HYPO</name>
<accession>A0A8H4KC01</accession>